<proteinExistence type="predicted"/>
<dbReference type="SUPFAM" id="SSF52172">
    <property type="entry name" value="CheY-like"/>
    <property type="match status" value="1"/>
</dbReference>
<dbReference type="SUPFAM" id="SSF46894">
    <property type="entry name" value="C-terminal effector domain of the bipartite response regulators"/>
    <property type="match status" value="1"/>
</dbReference>
<dbReference type="InterPro" id="IPR000792">
    <property type="entry name" value="Tscrpt_reg_LuxR_C"/>
</dbReference>
<dbReference type="Pfam" id="PF00072">
    <property type="entry name" value="Response_reg"/>
    <property type="match status" value="1"/>
</dbReference>
<feature type="domain" description="HTH luxR-type" evidence="4">
    <location>
        <begin position="137"/>
        <end position="202"/>
    </location>
</feature>
<dbReference type="Gene3D" id="3.40.50.2300">
    <property type="match status" value="1"/>
</dbReference>
<sequence length="206" mass="23313">MNILIADDHFLVLDGLETLLSTLDFVNLIKPAIDHHEVKAALNEHSFDVILLDIHFGKIDGRELIKEIKEIQPTIKVIALTSHSDATTIKSSVSAGFDGYLLKIDGRDEIEKALKAVINNERYYSSKTQQAFFETQTSNQKVELTERELEILQLIVEEKTTKEIAEQLFLSEKTIETHRGNIMLKLEARNIAGMVRKAIMEGLVKI</sequence>
<evidence type="ECO:0000256" key="3">
    <source>
        <dbReference type="PROSITE-ProRule" id="PRU00169"/>
    </source>
</evidence>
<dbReference type="GO" id="GO:0003677">
    <property type="term" value="F:DNA binding"/>
    <property type="evidence" value="ECO:0007669"/>
    <property type="project" value="UniProtKB-KW"/>
</dbReference>
<protein>
    <submittedName>
        <fullName evidence="6">DNA-binding NarL/FixJ family response regulator</fullName>
    </submittedName>
</protein>
<reference evidence="6 7" key="1">
    <citation type="submission" date="2024-06" db="EMBL/GenBank/DDBJ databases">
        <title>Genomic Encyclopedia of Type Strains, Phase IV (KMG-IV): sequencing the most valuable type-strain genomes for metagenomic binning, comparative biology and taxonomic classification.</title>
        <authorList>
            <person name="Goeker M."/>
        </authorList>
    </citation>
    <scope>NUCLEOTIDE SEQUENCE [LARGE SCALE GENOMIC DNA]</scope>
    <source>
        <strain evidence="6 7">DSM 29388</strain>
    </source>
</reference>
<evidence type="ECO:0000313" key="6">
    <source>
        <dbReference type="EMBL" id="MET3732553.1"/>
    </source>
</evidence>
<dbReference type="EMBL" id="JBEPMO010000014">
    <property type="protein sequence ID" value="MET3732553.1"/>
    <property type="molecule type" value="Genomic_DNA"/>
</dbReference>
<dbReference type="Pfam" id="PF00196">
    <property type="entry name" value="GerE"/>
    <property type="match status" value="1"/>
</dbReference>
<evidence type="ECO:0000313" key="7">
    <source>
        <dbReference type="Proteomes" id="UP001549146"/>
    </source>
</evidence>
<dbReference type="CDD" id="cd06170">
    <property type="entry name" value="LuxR_C_like"/>
    <property type="match status" value="1"/>
</dbReference>
<dbReference type="SMART" id="SM00421">
    <property type="entry name" value="HTH_LUXR"/>
    <property type="match status" value="1"/>
</dbReference>
<gene>
    <name evidence="6" type="ORF">ABID46_002142</name>
</gene>
<dbReference type="InterPro" id="IPR011006">
    <property type="entry name" value="CheY-like_superfamily"/>
</dbReference>
<accession>A0ABV2LVH7</accession>
<organism evidence="6 7">
    <name type="scientific">Moheibacter stercoris</name>
    <dbReference type="NCBI Taxonomy" id="1628251"/>
    <lineage>
        <taxon>Bacteria</taxon>
        <taxon>Pseudomonadati</taxon>
        <taxon>Bacteroidota</taxon>
        <taxon>Flavobacteriia</taxon>
        <taxon>Flavobacteriales</taxon>
        <taxon>Weeksellaceae</taxon>
        <taxon>Moheibacter</taxon>
    </lineage>
</organism>
<name>A0ABV2LVH7_9FLAO</name>
<dbReference type="PROSITE" id="PS50110">
    <property type="entry name" value="RESPONSE_REGULATORY"/>
    <property type="match status" value="1"/>
</dbReference>
<dbReference type="Proteomes" id="UP001549146">
    <property type="component" value="Unassembled WGS sequence"/>
</dbReference>
<dbReference type="PROSITE" id="PS50043">
    <property type="entry name" value="HTH_LUXR_2"/>
    <property type="match status" value="1"/>
</dbReference>
<evidence type="ECO:0000256" key="2">
    <source>
        <dbReference type="ARBA" id="ARBA00023125"/>
    </source>
</evidence>
<dbReference type="InterPro" id="IPR001789">
    <property type="entry name" value="Sig_transdc_resp-reg_receiver"/>
</dbReference>
<dbReference type="PANTHER" id="PTHR43214">
    <property type="entry name" value="TWO-COMPONENT RESPONSE REGULATOR"/>
    <property type="match status" value="1"/>
</dbReference>
<feature type="domain" description="Response regulatory" evidence="5">
    <location>
        <begin position="2"/>
        <end position="118"/>
    </location>
</feature>
<dbReference type="InterPro" id="IPR036388">
    <property type="entry name" value="WH-like_DNA-bd_sf"/>
</dbReference>
<dbReference type="PRINTS" id="PR00038">
    <property type="entry name" value="HTHLUXR"/>
</dbReference>
<evidence type="ECO:0000256" key="1">
    <source>
        <dbReference type="ARBA" id="ARBA00022553"/>
    </source>
</evidence>
<evidence type="ECO:0000259" key="4">
    <source>
        <dbReference type="PROSITE" id="PS50043"/>
    </source>
</evidence>
<dbReference type="SMART" id="SM00448">
    <property type="entry name" value="REC"/>
    <property type="match status" value="1"/>
</dbReference>
<dbReference type="CDD" id="cd17535">
    <property type="entry name" value="REC_NarL-like"/>
    <property type="match status" value="1"/>
</dbReference>
<comment type="caution">
    <text evidence="6">The sequence shown here is derived from an EMBL/GenBank/DDBJ whole genome shotgun (WGS) entry which is preliminary data.</text>
</comment>
<dbReference type="InterPro" id="IPR016032">
    <property type="entry name" value="Sig_transdc_resp-reg_C-effctor"/>
</dbReference>
<dbReference type="Gene3D" id="1.10.10.10">
    <property type="entry name" value="Winged helix-like DNA-binding domain superfamily/Winged helix DNA-binding domain"/>
    <property type="match status" value="1"/>
</dbReference>
<keyword evidence="1 3" id="KW-0597">Phosphoprotein</keyword>
<keyword evidence="2 6" id="KW-0238">DNA-binding</keyword>
<dbReference type="InterPro" id="IPR039420">
    <property type="entry name" value="WalR-like"/>
</dbReference>
<dbReference type="InterPro" id="IPR058245">
    <property type="entry name" value="NreC/VraR/RcsB-like_REC"/>
</dbReference>
<dbReference type="RefSeq" id="WP_354509884.1">
    <property type="nucleotide sequence ID" value="NZ_JBEPMO010000014.1"/>
</dbReference>
<keyword evidence="7" id="KW-1185">Reference proteome</keyword>
<evidence type="ECO:0000259" key="5">
    <source>
        <dbReference type="PROSITE" id="PS50110"/>
    </source>
</evidence>
<feature type="modified residue" description="4-aspartylphosphate" evidence="3">
    <location>
        <position position="53"/>
    </location>
</feature>